<organism evidence="4 5">
    <name type="scientific">Henosepilachna vigintioctopunctata</name>
    <dbReference type="NCBI Taxonomy" id="420089"/>
    <lineage>
        <taxon>Eukaryota</taxon>
        <taxon>Metazoa</taxon>
        <taxon>Ecdysozoa</taxon>
        <taxon>Arthropoda</taxon>
        <taxon>Hexapoda</taxon>
        <taxon>Insecta</taxon>
        <taxon>Pterygota</taxon>
        <taxon>Neoptera</taxon>
        <taxon>Endopterygota</taxon>
        <taxon>Coleoptera</taxon>
        <taxon>Polyphaga</taxon>
        <taxon>Cucujiformia</taxon>
        <taxon>Coccinelloidea</taxon>
        <taxon>Coccinellidae</taxon>
        <taxon>Epilachninae</taxon>
        <taxon>Epilachnini</taxon>
        <taxon>Henosepilachna</taxon>
    </lineage>
</organism>
<evidence type="ECO:0000256" key="2">
    <source>
        <dbReference type="SAM" id="Phobius"/>
    </source>
</evidence>
<feature type="chain" id="PRO_5043912350" evidence="3">
    <location>
        <begin position="25"/>
        <end position="960"/>
    </location>
</feature>
<evidence type="ECO:0000256" key="3">
    <source>
        <dbReference type="SAM" id="SignalP"/>
    </source>
</evidence>
<dbReference type="AlphaFoldDB" id="A0AAW1TPE0"/>
<dbReference type="EMBL" id="JARQZJ010000002">
    <property type="protein sequence ID" value="KAK9870288.1"/>
    <property type="molecule type" value="Genomic_DNA"/>
</dbReference>
<comment type="caution">
    <text evidence="4">The sequence shown here is derived from an EMBL/GenBank/DDBJ whole genome shotgun (WGS) entry which is preliminary data.</text>
</comment>
<reference evidence="4 5" key="1">
    <citation type="submission" date="2023-03" db="EMBL/GenBank/DDBJ databases">
        <title>Genome insight into feeding habits of ladybird beetles.</title>
        <authorList>
            <person name="Li H.-S."/>
            <person name="Huang Y.-H."/>
            <person name="Pang H."/>
        </authorList>
    </citation>
    <scope>NUCLEOTIDE SEQUENCE [LARGE SCALE GENOMIC DNA]</scope>
    <source>
        <strain evidence="4">SYSU_2023b</strain>
        <tissue evidence="4">Whole body</tissue>
    </source>
</reference>
<feature type="region of interest" description="Disordered" evidence="1">
    <location>
        <begin position="251"/>
        <end position="277"/>
    </location>
</feature>
<dbReference type="Proteomes" id="UP001431783">
    <property type="component" value="Unassembled WGS sequence"/>
</dbReference>
<keyword evidence="3" id="KW-0732">Signal</keyword>
<feature type="compositionally biased region" description="Polar residues" evidence="1">
    <location>
        <begin position="462"/>
        <end position="479"/>
    </location>
</feature>
<keyword evidence="2" id="KW-1133">Transmembrane helix</keyword>
<feature type="compositionally biased region" description="Basic residues" evidence="1">
    <location>
        <begin position="305"/>
        <end position="320"/>
    </location>
</feature>
<feature type="signal peptide" evidence="3">
    <location>
        <begin position="1"/>
        <end position="24"/>
    </location>
</feature>
<sequence>MKVKMTSTKLCGLVFIMTLVNVHSVPLDLTTSRYNEETLKFHNSNLTYISNVITSQPPQIFDINIFTPTVDRHIEINRQSKAPKNSQYYIDASMRNNLSPNIRDGQTEYGTESRKFINKPILNCTAISYVTARTTKNNTQLYGNFITNTIRNTQTLRPQLSNHSNNLFITTKKPSNISNFRKNNTQKHKIEPNIFKIKLHPLPQSSTKKVLTITRKPIILKLTKIPAFKKPQNVTKKSTIKTTRTPGWISKIKSSTYSPPTPTRKVQSNTHYYGSNGNIKNKNNFTLYKNYTRKPSATAKPPKSTTKKRPINKLTHKTKDKPKPVGVKYVPRPGYRPSMEEIKQNWYESGVPYPTPMPEISSNSPVPPVDSSFIPLPSSESPFPVIEDLESIQVDEIGQNPLSNAISTFNLDMRPSNTDLKDSYGNGGLGDGCPTVHISSSVLSPQQRQECSDLNLVINSHFHQNSGSDRTPTIDTYQANEPEDGIPVDAAEDPVEDPAEGAADAEVGQADSGVSLADAGVPQADSAGSLGTGGTGGNGANGGAGGNGGDGDDGGGLRLPDLKGMLDILDWVGNKLGWLFSFLKNPYLYIIPATLFFLVGFILVLALFPWWVPLLFLLVGLKAKYKPNIVHHKHVHKAVHHPDGWFWNQNTKTWENIQDYLHNRRIDNLSFNDSVERVRNQVMEVRQSSDDLVLDTRTPPKFKFLARKKDKKDSSEEDSHAGIAIPIDEDSLKIEETTKKLHFYKFQRPTTNSGLSTWILLSGESSSTTPKSSNDSDNLKIVAPVGSRVKPMFKKRTTTKKPITQNSIQNSTKTTTDIPTKRTKPTPNLVKVKASALANIQKKKTTNTPTNDVTDNPLSKTKTTSTTSVMFANTVPSKNVKTEKPKEQIFEINKVVNNSINTSPTTNIQNLNMEAKEGDINITEAPIKNDKKKKNKTKKIETKIEGKNRKIKLQNRIVLE</sequence>
<evidence type="ECO:0000256" key="1">
    <source>
        <dbReference type="SAM" id="MobiDB-lite"/>
    </source>
</evidence>
<gene>
    <name evidence="4" type="ORF">WA026_006375</name>
</gene>
<feature type="compositionally biased region" description="Gly residues" evidence="1">
    <location>
        <begin position="530"/>
        <end position="552"/>
    </location>
</feature>
<feature type="compositionally biased region" description="Polar residues" evidence="1">
    <location>
        <begin position="252"/>
        <end position="277"/>
    </location>
</feature>
<evidence type="ECO:0000313" key="5">
    <source>
        <dbReference type="Proteomes" id="UP001431783"/>
    </source>
</evidence>
<feature type="region of interest" description="Disordered" evidence="1">
    <location>
        <begin position="525"/>
        <end position="552"/>
    </location>
</feature>
<keyword evidence="2" id="KW-0472">Membrane</keyword>
<evidence type="ECO:0000313" key="4">
    <source>
        <dbReference type="EMBL" id="KAK9870288.1"/>
    </source>
</evidence>
<feature type="region of interest" description="Disordered" evidence="1">
    <location>
        <begin position="294"/>
        <end position="332"/>
    </location>
</feature>
<proteinExistence type="predicted"/>
<keyword evidence="5" id="KW-1185">Reference proteome</keyword>
<accession>A0AAW1TPE0</accession>
<protein>
    <submittedName>
        <fullName evidence="4">Uncharacterized protein</fullName>
    </submittedName>
</protein>
<feature type="compositionally biased region" description="Acidic residues" evidence="1">
    <location>
        <begin position="481"/>
        <end position="499"/>
    </location>
</feature>
<feature type="transmembrane region" description="Helical" evidence="2">
    <location>
        <begin position="587"/>
        <end position="619"/>
    </location>
</feature>
<name>A0AAW1TPE0_9CUCU</name>
<feature type="region of interest" description="Disordered" evidence="1">
    <location>
        <begin position="462"/>
        <end position="506"/>
    </location>
</feature>
<keyword evidence="2" id="KW-0812">Transmembrane</keyword>
<feature type="compositionally biased region" description="Low complexity" evidence="1">
    <location>
        <begin position="294"/>
        <end position="304"/>
    </location>
</feature>